<feature type="coiled-coil region" evidence="1">
    <location>
        <begin position="473"/>
        <end position="514"/>
    </location>
</feature>
<keyword evidence="3" id="KW-0812">Transmembrane</keyword>
<reference evidence="5" key="1">
    <citation type="submission" date="2025-08" db="UniProtKB">
        <authorList>
            <consortium name="RefSeq"/>
        </authorList>
    </citation>
    <scope>IDENTIFICATION</scope>
    <source>
        <strain evidence="5">OHB3-1</strain>
    </source>
</reference>
<dbReference type="KEGG" id="mcha:111018880"/>
<feature type="coiled-coil region" evidence="1">
    <location>
        <begin position="228"/>
        <end position="402"/>
    </location>
</feature>
<keyword evidence="3" id="KW-1133">Transmembrane helix</keyword>
<proteinExistence type="predicted"/>
<dbReference type="GeneID" id="111018880"/>
<accession>A0A6J1DBU6</accession>
<evidence type="ECO:0000313" key="4">
    <source>
        <dbReference type="Proteomes" id="UP000504603"/>
    </source>
</evidence>
<evidence type="ECO:0000256" key="1">
    <source>
        <dbReference type="SAM" id="Coils"/>
    </source>
</evidence>
<evidence type="ECO:0000313" key="5">
    <source>
        <dbReference type="RefSeq" id="XP_022150832.1"/>
    </source>
</evidence>
<name>A0A6J1DBU6_MOMCH</name>
<dbReference type="RefSeq" id="XP_022150832.1">
    <property type="nucleotide sequence ID" value="XM_022295140.1"/>
</dbReference>
<feature type="transmembrane region" description="Helical" evidence="3">
    <location>
        <begin position="582"/>
        <end position="601"/>
    </location>
</feature>
<dbReference type="Proteomes" id="UP000504603">
    <property type="component" value="Unplaced"/>
</dbReference>
<dbReference type="AlphaFoldDB" id="A0A6J1DBU6"/>
<evidence type="ECO:0000256" key="3">
    <source>
        <dbReference type="SAM" id="Phobius"/>
    </source>
</evidence>
<keyword evidence="4" id="KW-1185">Reference proteome</keyword>
<protein>
    <submittedName>
        <fullName evidence="5">Myosin-2 heavy chain, non muscle-like</fullName>
    </submittedName>
</protein>
<sequence length="605" mass="69425">MAKKKATRVAKEPKQMQNQPQQEDSDPEQSRAAMDDSVLKLQSLKSLNDRLVKETHERRMEVGALVKTKDALEIDLKRNVDEKNQVMGELGEACEGIYGLDLEKNVVSVFLQSQMEEMGGGICGLMAEKRESERLKEMEIGLLKAEVNELVLKVEEEREKWRRVRSERDAMKIAFDGLLEETGDLRGKMERNERMALEEIAGLKGKCEKLMGEKMEIEVVNGTLLKENESVKKLLDESAVVIEDLERKMEEKMKEKVEIEREKDGLQMEILKLEKEVVQLNESTFSFKQEKKENEQRISEIEKRTEEAIEKENGMLMEIDALVKQLQKKEKDMEMLTQQRESLELNLNLVQEEVGNLRRTIEVITRDKVEMEEKKKEAENIIGELQRESSKLKEAITSLTELGDVEKARNEELLSEISRLRDALVEVSFERDDARKSFSDEKGSVEKLSLLLKDKESRLVEAMISQEDSLNIKKEMEKRIDILVGERDSMEKNLLEAQRRIDDLKAEVKSAVANSEKALALLKKTCLAVCDGYEKGVGEASSEPFVEHLNAIRTSFTNKEKMVEEMKHRLETARVEERKKSFFTIMTAATTILAAVSAVYVSRGR</sequence>
<feature type="region of interest" description="Disordered" evidence="2">
    <location>
        <begin position="1"/>
        <end position="37"/>
    </location>
</feature>
<keyword evidence="1" id="KW-0175">Coiled coil</keyword>
<organism evidence="4 5">
    <name type="scientific">Momordica charantia</name>
    <name type="common">Bitter gourd</name>
    <name type="synonym">Balsam pear</name>
    <dbReference type="NCBI Taxonomy" id="3673"/>
    <lineage>
        <taxon>Eukaryota</taxon>
        <taxon>Viridiplantae</taxon>
        <taxon>Streptophyta</taxon>
        <taxon>Embryophyta</taxon>
        <taxon>Tracheophyta</taxon>
        <taxon>Spermatophyta</taxon>
        <taxon>Magnoliopsida</taxon>
        <taxon>eudicotyledons</taxon>
        <taxon>Gunneridae</taxon>
        <taxon>Pentapetalae</taxon>
        <taxon>rosids</taxon>
        <taxon>fabids</taxon>
        <taxon>Cucurbitales</taxon>
        <taxon>Cucurbitaceae</taxon>
        <taxon>Momordiceae</taxon>
        <taxon>Momordica</taxon>
    </lineage>
</organism>
<keyword evidence="3" id="KW-0472">Membrane</keyword>
<evidence type="ECO:0000256" key="2">
    <source>
        <dbReference type="SAM" id="MobiDB-lite"/>
    </source>
</evidence>
<dbReference type="OrthoDB" id="689590at2759"/>
<gene>
    <name evidence="5" type="primary">LOC111018880</name>
</gene>